<keyword evidence="2" id="KW-0732">Signal</keyword>
<reference evidence="3" key="1">
    <citation type="submission" date="2020-01" db="EMBL/GenBank/DDBJ databases">
        <authorList>
            <person name="Mishra B."/>
        </authorList>
    </citation>
    <scope>NUCLEOTIDE SEQUENCE [LARGE SCALE GENOMIC DNA]</scope>
</reference>
<accession>A0A6D2J9N0</accession>
<gene>
    <name evidence="3" type="ORF">MERR_LOCUS23923</name>
</gene>
<dbReference type="Gene3D" id="3.40.50.200">
    <property type="entry name" value="Peptidase S8/S53 domain"/>
    <property type="match status" value="1"/>
</dbReference>
<dbReference type="EMBL" id="CACVBM020001163">
    <property type="protein sequence ID" value="CAA7036688.1"/>
    <property type="molecule type" value="Genomic_DNA"/>
</dbReference>
<dbReference type="GO" id="GO:0006508">
    <property type="term" value="P:proteolysis"/>
    <property type="evidence" value="ECO:0007669"/>
    <property type="project" value="InterPro"/>
</dbReference>
<dbReference type="InterPro" id="IPR045051">
    <property type="entry name" value="SBT"/>
</dbReference>
<dbReference type="GO" id="GO:0004252">
    <property type="term" value="F:serine-type endopeptidase activity"/>
    <property type="evidence" value="ECO:0007669"/>
    <property type="project" value="InterPro"/>
</dbReference>
<dbReference type="PANTHER" id="PTHR10795">
    <property type="entry name" value="PROPROTEIN CONVERTASE SUBTILISIN/KEXIN"/>
    <property type="match status" value="1"/>
</dbReference>
<proteinExistence type="inferred from homology"/>
<evidence type="ECO:0000313" key="3">
    <source>
        <dbReference type="EMBL" id="CAA7036688.1"/>
    </source>
</evidence>
<dbReference type="OrthoDB" id="1041041at2759"/>
<comment type="caution">
    <text evidence="3">The sequence shown here is derived from an EMBL/GenBank/DDBJ whole genome shotgun (WGS) entry which is preliminary data.</text>
</comment>
<dbReference type="Gene3D" id="2.60.40.2310">
    <property type="match status" value="1"/>
</dbReference>
<protein>
    <submittedName>
        <fullName evidence="3">Uncharacterized protein</fullName>
    </submittedName>
</protein>
<evidence type="ECO:0000256" key="2">
    <source>
        <dbReference type="ARBA" id="ARBA00022729"/>
    </source>
</evidence>
<name>A0A6D2J9N0_9BRAS</name>
<sequence>MNAATSPMAEFAYGAGHVDPITAIRPRLVYEANKSDHITFLCGLNYSGKKLRLIFGESSNCTKEQAKSLPRNLNYPSMTAQVSATKPFNDMFELLFYDVSGSSTYFSSI</sequence>
<keyword evidence="4" id="KW-1185">Reference proteome</keyword>
<organism evidence="3 4">
    <name type="scientific">Microthlaspi erraticum</name>
    <dbReference type="NCBI Taxonomy" id="1685480"/>
    <lineage>
        <taxon>Eukaryota</taxon>
        <taxon>Viridiplantae</taxon>
        <taxon>Streptophyta</taxon>
        <taxon>Embryophyta</taxon>
        <taxon>Tracheophyta</taxon>
        <taxon>Spermatophyta</taxon>
        <taxon>Magnoliopsida</taxon>
        <taxon>eudicotyledons</taxon>
        <taxon>Gunneridae</taxon>
        <taxon>Pentapetalae</taxon>
        <taxon>rosids</taxon>
        <taxon>malvids</taxon>
        <taxon>Brassicales</taxon>
        <taxon>Brassicaceae</taxon>
        <taxon>Coluteocarpeae</taxon>
        <taxon>Microthlaspi</taxon>
    </lineage>
</organism>
<evidence type="ECO:0000313" key="4">
    <source>
        <dbReference type="Proteomes" id="UP000467841"/>
    </source>
</evidence>
<evidence type="ECO:0000256" key="1">
    <source>
        <dbReference type="ARBA" id="ARBA00011073"/>
    </source>
</evidence>
<comment type="similarity">
    <text evidence="1">Belongs to the peptidase S8 family.</text>
</comment>
<dbReference type="Proteomes" id="UP000467841">
    <property type="component" value="Unassembled WGS sequence"/>
</dbReference>
<dbReference type="AlphaFoldDB" id="A0A6D2J9N0"/>
<dbReference type="InterPro" id="IPR036852">
    <property type="entry name" value="Peptidase_S8/S53_dom_sf"/>
</dbReference>